<reference evidence="11" key="1">
    <citation type="submission" date="2021-04" db="EMBL/GenBank/DDBJ databases">
        <authorList>
            <person name="Yoon J."/>
        </authorList>
    </citation>
    <scope>NUCLEOTIDE SEQUENCE</scope>
    <source>
        <strain evidence="11">KMU-90</strain>
    </source>
</reference>
<evidence type="ECO:0000256" key="1">
    <source>
        <dbReference type="ARBA" id="ARBA00004370"/>
    </source>
</evidence>
<evidence type="ECO:0000256" key="3">
    <source>
        <dbReference type="ARBA" id="ARBA00022519"/>
    </source>
</evidence>
<organism evidence="11 12">
    <name type="scientific">Thetidibacter halocola</name>
    <dbReference type="NCBI Taxonomy" id="2827239"/>
    <lineage>
        <taxon>Bacteria</taxon>
        <taxon>Pseudomonadati</taxon>
        <taxon>Pseudomonadota</taxon>
        <taxon>Alphaproteobacteria</taxon>
        <taxon>Rhodobacterales</taxon>
        <taxon>Roseobacteraceae</taxon>
        <taxon>Thetidibacter</taxon>
    </lineage>
</organism>
<keyword evidence="7 9" id="KW-0472">Membrane</keyword>
<keyword evidence="12" id="KW-1185">Reference proteome</keyword>
<name>A0A8J7WDL3_9RHOB</name>
<protein>
    <recommendedName>
        <fullName evidence="9">Cell division protein FtsQ</fullName>
    </recommendedName>
</protein>
<keyword evidence="5 9" id="KW-0812">Transmembrane</keyword>
<evidence type="ECO:0000259" key="10">
    <source>
        <dbReference type="PROSITE" id="PS51779"/>
    </source>
</evidence>
<sequence length="299" mass="32842">MRPLGEDSAPQMARLDPRVSRLRYRLERLMLTPLFRFTLRVVLPMAISFGAVSAWFAVPENREGFVTMVEDVRLQVESRPEFQVKLMAIDGAAPGTAEDIRTILALDFPVSSFDLDLDGMQEAVIGLDAVRSARLRIRQGGVLQVDVVERIPAVLWRHEAGLDLLDEGGVLVGPAPARIDFPDLPVIAGESAELAVAEALALHAVAEPIRGRLRGLERMGARRWDVVLDRGQRILLPEAGAVQALERAIAMDQAVDMLARDVVAVDLRLPHRPTIRMTEKAAEAMRDFKAIEAGGVIGQ</sequence>
<evidence type="ECO:0000256" key="2">
    <source>
        <dbReference type="ARBA" id="ARBA00022475"/>
    </source>
</evidence>
<dbReference type="Gene3D" id="3.40.50.11690">
    <property type="entry name" value="Cell division protein FtsQ/DivIB"/>
    <property type="match status" value="1"/>
</dbReference>
<keyword evidence="4 9" id="KW-0132">Cell division</keyword>
<accession>A0A8J7WDL3</accession>
<dbReference type="EMBL" id="JAGTUU010000001">
    <property type="protein sequence ID" value="MBS0123193.1"/>
    <property type="molecule type" value="Genomic_DNA"/>
</dbReference>
<dbReference type="PANTHER" id="PTHR35851">
    <property type="entry name" value="CELL DIVISION PROTEIN FTSQ"/>
    <property type="match status" value="1"/>
</dbReference>
<keyword evidence="8 9" id="KW-0131">Cell cycle</keyword>
<dbReference type="PROSITE" id="PS51779">
    <property type="entry name" value="POTRA"/>
    <property type="match status" value="1"/>
</dbReference>
<dbReference type="Pfam" id="PF03799">
    <property type="entry name" value="FtsQ_DivIB_C"/>
    <property type="match status" value="1"/>
</dbReference>
<dbReference type="RefSeq" id="WP_212535148.1">
    <property type="nucleotide sequence ID" value="NZ_JAGTUU010000001.1"/>
</dbReference>
<keyword evidence="2 9" id="KW-1003">Cell membrane</keyword>
<dbReference type="GO" id="GO:0090529">
    <property type="term" value="P:cell septum assembly"/>
    <property type="evidence" value="ECO:0007669"/>
    <property type="project" value="InterPro"/>
</dbReference>
<comment type="function">
    <text evidence="9">Essential cell division protein.</text>
</comment>
<dbReference type="InterPro" id="IPR005548">
    <property type="entry name" value="Cell_div_FtsQ/DivIB_C"/>
</dbReference>
<dbReference type="AlphaFoldDB" id="A0A8J7WDL3"/>
<dbReference type="GO" id="GO:0005886">
    <property type="term" value="C:plasma membrane"/>
    <property type="evidence" value="ECO:0007669"/>
    <property type="project" value="UniProtKB-SubCell"/>
</dbReference>
<keyword evidence="3 9" id="KW-0997">Cell inner membrane</keyword>
<dbReference type="GO" id="GO:0032153">
    <property type="term" value="C:cell division site"/>
    <property type="evidence" value="ECO:0007669"/>
    <property type="project" value="UniProtKB-UniRule"/>
</dbReference>
<evidence type="ECO:0000256" key="9">
    <source>
        <dbReference type="HAMAP-Rule" id="MF_00911"/>
    </source>
</evidence>
<keyword evidence="6 9" id="KW-1133">Transmembrane helix</keyword>
<evidence type="ECO:0000256" key="6">
    <source>
        <dbReference type="ARBA" id="ARBA00022989"/>
    </source>
</evidence>
<dbReference type="InterPro" id="IPR045335">
    <property type="entry name" value="FtsQ_C_sf"/>
</dbReference>
<comment type="caution">
    <text evidence="11">The sequence shown here is derived from an EMBL/GenBank/DDBJ whole genome shotgun (WGS) entry which is preliminary data.</text>
</comment>
<dbReference type="HAMAP" id="MF_00911">
    <property type="entry name" value="FtsQ_subfam"/>
    <property type="match status" value="1"/>
</dbReference>
<evidence type="ECO:0000313" key="12">
    <source>
        <dbReference type="Proteomes" id="UP000681356"/>
    </source>
</evidence>
<dbReference type="GO" id="GO:0043093">
    <property type="term" value="P:FtsZ-dependent cytokinesis"/>
    <property type="evidence" value="ECO:0007669"/>
    <property type="project" value="UniProtKB-UniRule"/>
</dbReference>
<comment type="subcellular location">
    <subcellularLocation>
        <location evidence="9">Cell inner membrane</location>
        <topology evidence="9">Single-pass type II membrane protein</topology>
    </subcellularLocation>
    <subcellularLocation>
        <location evidence="1">Membrane</location>
    </subcellularLocation>
    <text evidence="9">Localizes to the division septum.</text>
</comment>
<dbReference type="InterPro" id="IPR026579">
    <property type="entry name" value="FtsQ"/>
</dbReference>
<evidence type="ECO:0000256" key="5">
    <source>
        <dbReference type="ARBA" id="ARBA00022692"/>
    </source>
</evidence>
<comment type="similarity">
    <text evidence="9">Belongs to the FtsQ/DivIB family. FtsQ subfamily.</text>
</comment>
<gene>
    <name evidence="9" type="primary">ftsQ</name>
    <name evidence="11" type="ORF">KB874_03515</name>
</gene>
<evidence type="ECO:0000256" key="4">
    <source>
        <dbReference type="ARBA" id="ARBA00022618"/>
    </source>
</evidence>
<evidence type="ECO:0000256" key="7">
    <source>
        <dbReference type="ARBA" id="ARBA00023136"/>
    </source>
</evidence>
<feature type="domain" description="POTRA" evidence="10">
    <location>
        <begin position="82"/>
        <end position="150"/>
    </location>
</feature>
<dbReference type="PANTHER" id="PTHR35851:SF1">
    <property type="entry name" value="CELL DIVISION PROTEIN FTSQ"/>
    <property type="match status" value="1"/>
</dbReference>
<feature type="transmembrane region" description="Helical" evidence="9">
    <location>
        <begin position="37"/>
        <end position="58"/>
    </location>
</feature>
<dbReference type="InterPro" id="IPR034746">
    <property type="entry name" value="POTRA"/>
</dbReference>
<proteinExistence type="inferred from homology"/>
<evidence type="ECO:0000256" key="8">
    <source>
        <dbReference type="ARBA" id="ARBA00023306"/>
    </source>
</evidence>
<dbReference type="Proteomes" id="UP000681356">
    <property type="component" value="Unassembled WGS sequence"/>
</dbReference>
<evidence type="ECO:0000313" key="11">
    <source>
        <dbReference type="EMBL" id="MBS0123193.1"/>
    </source>
</evidence>